<accession>A0ABS4QG35</accession>
<keyword evidence="2" id="KW-0808">Transferase</keyword>
<organism evidence="6 7">
    <name type="scientific">Nocardia goodfellowii</name>
    <dbReference type="NCBI Taxonomy" id="882446"/>
    <lineage>
        <taxon>Bacteria</taxon>
        <taxon>Bacillati</taxon>
        <taxon>Actinomycetota</taxon>
        <taxon>Actinomycetes</taxon>
        <taxon>Mycobacteriales</taxon>
        <taxon>Nocardiaceae</taxon>
        <taxon>Nocardia</taxon>
    </lineage>
</organism>
<keyword evidence="6" id="KW-0418">Kinase</keyword>
<feature type="domain" description="ABC1 atypical kinase-like" evidence="5">
    <location>
        <begin position="98"/>
        <end position="326"/>
    </location>
</feature>
<sequence>MTGRVPKSRLARGGRIGAMVAGQAIRGVGTRLSMIGRPEQARELLAERSTLQAAQQLVTVLGGLKGAAMKVGQMLSVLDVDLMPESHREMFRVKLAELRDQAPEVPFAGMRKVIEDDLGPLTRVFADFDETAIAAASIGQVYRARLRDGREVAVKVKYPGVDDAVEADMRNLAMFSRLWKSVLPSAADNEVLDEISRSIGSELDYEREARTQHRIAERYRGHPFSTVPDAIEELCRPHVLVTEYIAGQSFKEIRKLPAADRDRIGELVYRFYVGSMFSDYEFCGDPHPGNILFADDGRVGFVDFGLYSHMEPEHVELERECLLAAGEYRAQDLYDAWVGRGILDPESEVSEQEVLDYVWAAAGWHLLDEEITITPELATGAVIMAVDPRAAEFKGMRTQRLPPEHVFSRRTDLFTFAALGQLHTTNNWHRIAREWLYREPPSTEIGRAVAAWQQARH</sequence>
<reference evidence="6 7" key="1">
    <citation type="submission" date="2021-03" db="EMBL/GenBank/DDBJ databases">
        <title>Sequencing the genomes of 1000 actinobacteria strains.</title>
        <authorList>
            <person name="Klenk H.-P."/>
        </authorList>
    </citation>
    <scope>NUCLEOTIDE SEQUENCE [LARGE SCALE GENOMIC DNA]</scope>
    <source>
        <strain evidence="6 7">DSM 45516</strain>
    </source>
</reference>
<evidence type="ECO:0000259" key="5">
    <source>
        <dbReference type="Pfam" id="PF03109"/>
    </source>
</evidence>
<keyword evidence="3" id="KW-0547">Nucleotide-binding</keyword>
<dbReference type="InterPro" id="IPR051409">
    <property type="entry name" value="Atypical_kinase_ADCK"/>
</dbReference>
<dbReference type="Proteomes" id="UP001519325">
    <property type="component" value="Unassembled WGS sequence"/>
</dbReference>
<dbReference type="InterPro" id="IPR004147">
    <property type="entry name" value="ABC1_dom"/>
</dbReference>
<dbReference type="CDD" id="cd13970">
    <property type="entry name" value="ABC1_ADCK3"/>
    <property type="match status" value="1"/>
</dbReference>
<dbReference type="InterPro" id="IPR011009">
    <property type="entry name" value="Kinase-like_dom_sf"/>
</dbReference>
<dbReference type="PANTHER" id="PTHR43851">
    <property type="match status" value="1"/>
</dbReference>
<keyword evidence="7" id="KW-1185">Reference proteome</keyword>
<dbReference type="PANTHER" id="PTHR43851:SF3">
    <property type="entry name" value="COENZYME Q8"/>
    <property type="match status" value="1"/>
</dbReference>
<proteinExistence type="inferred from homology"/>
<dbReference type="GO" id="GO:0016301">
    <property type="term" value="F:kinase activity"/>
    <property type="evidence" value="ECO:0007669"/>
    <property type="project" value="UniProtKB-KW"/>
</dbReference>
<evidence type="ECO:0000313" key="7">
    <source>
        <dbReference type="Proteomes" id="UP001519325"/>
    </source>
</evidence>
<evidence type="ECO:0000256" key="2">
    <source>
        <dbReference type="ARBA" id="ARBA00022679"/>
    </source>
</evidence>
<dbReference type="EMBL" id="JAGGMR010000001">
    <property type="protein sequence ID" value="MBP2190543.1"/>
    <property type="molecule type" value="Genomic_DNA"/>
</dbReference>
<keyword evidence="4" id="KW-0067">ATP-binding</keyword>
<dbReference type="Pfam" id="PF03109">
    <property type="entry name" value="ABC1"/>
    <property type="match status" value="1"/>
</dbReference>
<comment type="caution">
    <text evidence="6">The sequence shown here is derived from an EMBL/GenBank/DDBJ whole genome shotgun (WGS) entry which is preliminary data.</text>
</comment>
<name>A0ABS4QG35_9NOCA</name>
<dbReference type="RefSeq" id="WP_209890828.1">
    <property type="nucleotide sequence ID" value="NZ_JAGGMR010000001.1"/>
</dbReference>
<keyword evidence="6" id="KW-0830">Ubiquinone</keyword>
<evidence type="ECO:0000313" key="6">
    <source>
        <dbReference type="EMBL" id="MBP2190543.1"/>
    </source>
</evidence>
<protein>
    <submittedName>
        <fullName evidence="6">Unusual protein kinase regulating ubiquinone biosynthesis (AarF/ABC1/UbiB family)</fullName>
    </submittedName>
</protein>
<comment type="similarity">
    <text evidence="1">Belongs to the protein kinase superfamily. ADCK protein kinase family.</text>
</comment>
<evidence type="ECO:0000256" key="4">
    <source>
        <dbReference type="ARBA" id="ARBA00022840"/>
    </source>
</evidence>
<dbReference type="SUPFAM" id="SSF56112">
    <property type="entry name" value="Protein kinase-like (PK-like)"/>
    <property type="match status" value="1"/>
</dbReference>
<evidence type="ECO:0000256" key="1">
    <source>
        <dbReference type="ARBA" id="ARBA00009670"/>
    </source>
</evidence>
<gene>
    <name evidence="6" type="ORF">BJ987_003444</name>
</gene>
<dbReference type="InterPro" id="IPR034646">
    <property type="entry name" value="ADCK3_dom"/>
</dbReference>
<evidence type="ECO:0000256" key="3">
    <source>
        <dbReference type="ARBA" id="ARBA00022741"/>
    </source>
</evidence>